<dbReference type="SUPFAM" id="SSF53649">
    <property type="entry name" value="Alkaline phosphatase-like"/>
    <property type="match status" value="1"/>
</dbReference>
<dbReference type="InterPro" id="IPR017850">
    <property type="entry name" value="Alkaline_phosphatase_core_sf"/>
</dbReference>
<dbReference type="InterPro" id="IPR024607">
    <property type="entry name" value="Sulfatase_CS"/>
</dbReference>
<evidence type="ECO:0000256" key="4">
    <source>
        <dbReference type="ARBA" id="ARBA00022837"/>
    </source>
</evidence>
<protein>
    <submittedName>
        <fullName evidence="6">Arylsulfatase</fullName>
        <ecNumber evidence="6">3.1.6.-</ecNumber>
    </submittedName>
</protein>
<keyword evidence="7" id="KW-1185">Reference proteome</keyword>
<gene>
    <name evidence="6" type="ORF">RHP49_17055</name>
</gene>
<evidence type="ECO:0000256" key="2">
    <source>
        <dbReference type="ARBA" id="ARBA00022723"/>
    </source>
</evidence>
<feature type="domain" description="Sulfatase N-terminal" evidence="5">
    <location>
        <begin position="35"/>
        <end position="427"/>
    </location>
</feature>
<proteinExistence type="inferred from homology"/>
<name>A0ABY9Y415_9FLAO</name>
<evidence type="ECO:0000313" key="6">
    <source>
        <dbReference type="EMBL" id="WNH12584.1"/>
    </source>
</evidence>
<dbReference type="Pfam" id="PF00884">
    <property type="entry name" value="Sulfatase"/>
    <property type="match status" value="1"/>
</dbReference>
<keyword evidence="2" id="KW-0479">Metal-binding</keyword>
<evidence type="ECO:0000256" key="1">
    <source>
        <dbReference type="ARBA" id="ARBA00008779"/>
    </source>
</evidence>
<dbReference type="InterPro" id="IPR050738">
    <property type="entry name" value="Sulfatase"/>
</dbReference>
<dbReference type="GO" id="GO:0016787">
    <property type="term" value="F:hydrolase activity"/>
    <property type="evidence" value="ECO:0007669"/>
    <property type="project" value="UniProtKB-KW"/>
</dbReference>
<dbReference type="EMBL" id="CP134536">
    <property type="protein sequence ID" value="WNH12584.1"/>
    <property type="molecule type" value="Genomic_DNA"/>
</dbReference>
<evidence type="ECO:0000259" key="5">
    <source>
        <dbReference type="Pfam" id="PF00884"/>
    </source>
</evidence>
<comment type="similarity">
    <text evidence="1">Belongs to the sulfatase family.</text>
</comment>
<dbReference type="RefSeq" id="WP_415862565.1">
    <property type="nucleotide sequence ID" value="NZ_CP134536.1"/>
</dbReference>
<evidence type="ECO:0000313" key="7">
    <source>
        <dbReference type="Proteomes" id="UP001303407"/>
    </source>
</evidence>
<dbReference type="PANTHER" id="PTHR42693:SF53">
    <property type="entry name" value="ENDO-4-O-SULFATASE"/>
    <property type="match status" value="1"/>
</dbReference>
<reference evidence="6 7" key="1">
    <citation type="submission" date="2023-09" db="EMBL/GenBank/DDBJ databases">
        <title>Thalassobella suaedae gen. nov., sp. nov., a marine bacterium of the family Flavobacteriaceae isolated from a halophyte Suaeda japonica.</title>
        <authorList>
            <person name="Lee S.Y."/>
            <person name="Hwang C.Y."/>
        </authorList>
    </citation>
    <scope>NUCLEOTIDE SEQUENCE [LARGE SCALE GENOMIC DNA]</scope>
    <source>
        <strain evidence="6 7">HL-DH10</strain>
    </source>
</reference>
<dbReference type="PROSITE" id="PS00523">
    <property type="entry name" value="SULFATASE_1"/>
    <property type="match status" value="1"/>
</dbReference>
<dbReference type="InterPro" id="IPR000917">
    <property type="entry name" value="Sulfatase_N"/>
</dbReference>
<accession>A0ABY9Y415</accession>
<dbReference type="EC" id="3.1.6.-" evidence="6"/>
<dbReference type="PANTHER" id="PTHR42693">
    <property type="entry name" value="ARYLSULFATASE FAMILY MEMBER"/>
    <property type="match status" value="1"/>
</dbReference>
<keyword evidence="4" id="KW-0106">Calcium</keyword>
<organism evidence="6 7">
    <name type="scientific">Thalassobellus suaedae</name>
    <dbReference type="NCBI Taxonomy" id="3074124"/>
    <lineage>
        <taxon>Bacteria</taxon>
        <taxon>Pseudomonadati</taxon>
        <taxon>Bacteroidota</taxon>
        <taxon>Flavobacteriia</taxon>
        <taxon>Flavobacteriales</taxon>
        <taxon>Flavobacteriaceae</taxon>
        <taxon>Thalassobellus</taxon>
    </lineage>
</organism>
<dbReference type="Gene3D" id="3.30.1120.10">
    <property type="match status" value="1"/>
</dbReference>
<sequence>MKKIVITSLVFVSIAFLYAFKSKKETPELKKNSKPNIVLIMADDMGFSDIGSYGSEIKTPNIDRLANEGTRLERCYNNAICAPSRASLLTGQYPHKAGIGFFNKDLGLPAYQGYLNKESLTLAEGMKLGGYSTYMCGKWHVGNKESQWPLQRGFDKFFGFIDGALSYFDTKPIMKGPPKSAWLFEGNKPYTIEKDDFYLTDELTTKAIAYLDEQPKSKPFFLYMAYNAPHWPLHAKEKDIERHRGLYDKGWDVLRENRLKNLKKIGLFPENQNADRDASIPEWESLTYDEKQYWVKKMEVYSAMVDNLDQNIGRLIKHLEEAGELDNTLIVFISDNGADDWDFSKHPFSVKRNSGSVGTSGSNESYTKYWAQVSNMPLRSYKSNPYEGGVSSPFVARWPEKIPQNTIQKGGVHVIDFLPTFLDIAGVSYPKEYNGITTNPLLGKSFITSIQNNKWNQERELFHEWSGNRAVWSGEWKLLSTYPKNEWELYNLKNDRVETKNLANEYPEVVKELEHAYNKWAKDNDVEPWSDEFARRTGFGPKH</sequence>
<evidence type="ECO:0000256" key="3">
    <source>
        <dbReference type="ARBA" id="ARBA00022801"/>
    </source>
</evidence>
<dbReference type="Proteomes" id="UP001303407">
    <property type="component" value="Chromosome"/>
</dbReference>
<dbReference type="CDD" id="cd16025">
    <property type="entry name" value="PAS_like"/>
    <property type="match status" value="1"/>
</dbReference>
<keyword evidence="3 6" id="KW-0378">Hydrolase</keyword>
<dbReference type="Gene3D" id="3.40.720.10">
    <property type="entry name" value="Alkaline Phosphatase, subunit A"/>
    <property type="match status" value="1"/>
</dbReference>